<dbReference type="OrthoDB" id="9780487at2"/>
<evidence type="ECO:0000256" key="4">
    <source>
        <dbReference type="ARBA" id="ARBA00022475"/>
    </source>
</evidence>
<dbReference type="SUPFAM" id="SSF55874">
    <property type="entry name" value="ATPase domain of HSP90 chaperone/DNA topoisomerase II/histidine kinase"/>
    <property type="match status" value="1"/>
</dbReference>
<dbReference type="InterPro" id="IPR004358">
    <property type="entry name" value="Sig_transdc_His_kin-like_C"/>
</dbReference>
<evidence type="ECO:0000256" key="2">
    <source>
        <dbReference type="ARBA" id="ARBA00004651"/>
    </source>
</evidence>
<dbReference type="GO" id="GO:0005886">
    <property type="term" value="C:plasma membrane"/>
    <property type="evidence" value="ECO:0007669"/>
    <property type="project" value="UniProtKB-SubCell"/>
</dbReference>
<keyword evidence="4" id="KW-1003">Cell membrane</keyword>
<protein>
    <recommendedName>
        <fullName evidence="3">histidine kinase</fullName>
        <ecNumber evidence="3">2.7.13.3</ecNumber>
    </recommendedName>
</protein>
<keyword evidence="7" id="KW-0418">Kinase</keyword>
<keyword evidence="8 11" id="KW-1133">Transmembrane helix</keyword>
<keyword evidence="6 11" id="KW-0812">Transmembrane</keyword>
<evidence type="ECO:0000256" key="3">
    <source>
        <dbReference type="ARBA" id="ARBA00012438"/>
    </source>
</evidence>
<evidence type="ECO:0000256" key="7">
    <source>
        <dbReference type="ARBA" id="ARBA00022777"/>
    </source>
</evidence>
<gene>
    <name evidence="13" type="ORF">A7L45_17625</name>
</gene>
<dbReference type="EMBL" id="CP015756">
    <property type="protein sequence ID" value="APC41757.1"/>
    <property type="molecule type" value="Genomic_DNA"/>
</dbReference>
<dbReference type="PANTHER" id="PTHR45453:SF2">
    <property type="entry name" value="HISTIDINE KINASE"/>
    <property type="match status" value="1"/>
</dbReference>
<comment type="catalytic activity">
    <reaction evidence="1">
        <text>ATP + protein L-histidine = ADP + protein N-phospho-L-histidine.</text>
        <dbReference type="EC" id="2.7.13.3"/>
    </reaction>
</comment>
<evidence type="ECO:0000256" key="9">
    <source>
        <dbReference type="ARBA" id="ARBA00023012"/>
    </source>
</evidence>
<evidence type="ECO:0000256" key="11">
    <source>
        <dbReference type="SAM" id="Phobius"/>
    </source>
</evidence>
<dbReference type="AlphaFoldDB" id="A0A1J0GK76"/>
<dbReference type="EC" id="2.7.13.3" evidence="3"/>
<evidence type="ECO:0000313" key="13">
    <source>
        <dbReference type="EMBL" id="APC41757.1"/>
    </source>
</evidence>
<dbReference type="InterPro" id="IPR036890">
    <property type="entry name" value="HATPase_C_sf"/>
</dbReference>
<evidence type="ECO:0000256" key="5">
    <source>
        <dbReference type="ARBA" id="ARBA00022679"/>
    </source>
</evidence>
<name>A0A1J0GK76_9CLOT</name>
<evidence type="ECO:0000256" key="1">
    <source>
        <dbReference type="ARBA" id="ARBA00000085"/>
    </source>
</evidence>
<evidence type="ECO:0000259" key="12">
    <source>
        <dbReference type="PROSITE" id="PS50109"/>
    </source>
</evidence>
<dbReference type="RefSeq" id="WP_071614050.1">
    <property type="nucleotide sequence ID" value="NZ_CP015756.1"/>
</dbReference>
<dbReference type="PANTHER" id="PTHR45453">
    <property type="entry name" value="PHOSPHATE REGULON SENSOR PROTEIN PHOR"/>
    <property type="match status" value="1"/>
</dbReference>
<dbReference type="Gene3D" id="3.30.565.10">
    <property type="entry name" value="Histidine kinase-like ATPase, C-terminal domain"/>
    <property type="match status" value="1"/>
</dbReference>
<dbReference type="STRING" id="1552.A7L45_17625"/>
<keyword evidence="10 11" id="KW-0472">Membrane</keyword>
<sequence>MCLTKLILVVLKKEKAAIIIYLLNTIVLVSFYYLIFNSREIIYPIAVSLFFLMIFIIYKTIEYNNFYISLDEAKISPNYKGKFDNNVGVFEVINEIHDNYINKFYKMKNRIKERDTLMAQWVHNMKTSITVIDLASEKGLNHYKRCRNIDGVSSEIPLKNLENSDFLYDILEENKKLQDNLEETLNLFRLDEFAKDYIPEKVNLRELVNSAVNNKKREFIYSKVFPKVIIDEKYYIYTDKKWSKYMLEQIITNAIKYSEKENSYVTFSLVEEDNYITLFVEDKGVGIRKEDISRVFQAFFTGTNGRNNRKSSGIGLYMVKLVADELGHKIHIKSRVGKGTIVEISYLSKL</sequence>
<evidence type="ECO:0000256" key="6">
    <source>
        <dbReference type="ARBA" id="ARBA00022692"/>
    </source>
</evidence>
<dbReference type="GO" id="GO:0016036">
    <property type="term" value="P:cellular response to phosphate starvation"/>
    <property type="evidence" value="ECO:0007669"/>
    <property type="project" value="TreeGrafter"/>
</dbReference>
<dbReference type="InterPro" id="IPR005467">
    <property type="entry name" value="His_kinase_dom"/>
</dbReference>
<dbReference type="PRINTS" id="PR00344">
    <property type="entry name" value="BCTRLSENSOR"/>
</dbReference>
<keyword evidence="5" id="KW-0808">Transferase</keyword>
<feature type="transmembrane region" description="Helical" evidence="11">
    <location>
        <begin position="41"/>
        <end position="58"/>
    </location>
</feature>
<evidence type="ECO:0000313" key="14">
    <source>
        <dbReference type="Proteomes" id="UP000182569"/>
    </source>
</evidence>
<reference evidence="14" key="1">
    <citation type="journal article" date="2016" name="Front. Microbiol.">
        <title>Complete Genome Sequence of Clostridium estertheticum DSM 8809, a Microbe Identified in Spoiled Vacuum Packed Beef.</title>
        <authorList>
            <person name="Yu Z."/>
            <person name="Gunn L."/>
            <person name="Brennan E."/>
            <person name="Reid R."/>
            <person name="Wall P.G."/>
            <person name="Gaora O.P."/>
            <person name="Hurley D."/>
            <person name="Bolton D."/>
            <person name="Fanning S."/>
        </authorList>
    </citation>
    <scope>NUCLEOTIDE SEQUENCE [LARGE SCALE GENOMIC DNA]</scope>
    <source>
        <strain evidence="14">DSM 8809</strain>
    </source>
</reference>
<dbReference type="SMART" id="SM00387">
    <property type="entry name" value="HATPase_c"/>
    <property type="match status" value="1"/>
</dbReference>
<dbReference type="GO" id="GO:0004721">
    <property type="term" value="F:phosphoprotein phosphatase activity"/>
    <property type="evidence" value="ECO:0007669"/>
    <property type="project" value="TreeGrafter"/>
</dbReference>
<feature type="transmembrane region" description="Helical" evidence="11">
    <location>
        <begin position="16"/>
        <end position="35"/>
    </location>
</feature>
<keyword evidence="14" id="KW-1185">Reference proteome</keyword>
<proteinExistence type="predicted"/>
<dbReference type="InterPro" id="IPR050351">
    <property type="entry name" value="BphY/WalK/GraS-like"/>
</dbReference>
<feature type="domain" description="Histidine kinase" evidence="12">
    <location>
        <begin position="120"/>
        <end position="350"/>
    </location>
</feature>
<dbReference type="InterPro" id="IPR003594">
    <property type="entry name" value="HATPase_dom"/>
</dbReference>
<dbReference type="GO" id="GO:0000155">
    <property type="term" value="F:phosphorelay sensor kinase activity"/>
    <property type="evidence" value="ECO:0007669"/>
    <property type="project" value="TreeGrafter"/>
</dbReference>
<dbReference type="Proteomes" id="UP000182569">
    <property type="component" value="Chromosome"/>
</dbReference>
<evidence type="ECO:0000256" key="8">
    <source>
        <dbReference type="ARBA" id="ARBA00022989"/>
    </source>
</evidence>
<accession>A0A1J0GK76</accession>
<dbReference type="Pfam" id="PF02518">
    <property type="entry name" value="HATPase_c"/>
    <property type="match status" value="1"/>
</dbReference>
<dbReference type="KEGG" id="ceu:A7L45_17625"/>
<keyword evidence="9" id="KW-0902">Two-component regulatory system</keyword>
<organism evidence="13 14">
    <name type="scientific">Clostridium estertheticum subsp. estertheticum</name>
    <dbReference type="NCBI Taxonomy" id="1552"/>
    <lineage>
        <taxon>Bacteria</taxon>
        <taxon>Bacillati</taxon>
        <taxon>Bacillota</taxon>
        <taxon>Clostridia</taxon>
        <taxon>Eubacteriales</taxon>
        <taxon>Clostridiaceae</taxon>
        <taxon>Clostridium</taxon>
    </lineage>
</organism>
<dbReference type="PROSITE" id="PS50109">
    <property type="entry name" value="HIS_KIN"/>
    <property type="match status" value="1"/>
</dbReference>
<comment type="subcellular location">
    <subcellularLocation>
        <location evidence="2">Cell membrane</location>
        <topology evidence="2">Multi-pass membrane protein</topology>
    </subcellularLocation>
</comment>
<evidence type="ECO:0000256" key="10">
    <source>
        <dbReference type="ARBA" id="ARBA00023136"/>
    </source>
</evidence>